<dbReference type="AlphaFoldDB" id="A0A0F3QAX3"/>
<dbReference type="PATRIC" id="fig|1359193.3.peg.693"/>
<organism evidence="1 2">
    <name type="scientific">Rickettsia bellii str. RML An4</name>
    <dbReference type="NCBI Taxonomy" id="1359193"/>
    <lineage>
        <taxon>Bacteria</taxon>
        <taxon>Pseudomonadati</taxon>
        <taxon>Pseudomonadota</taxon>
        <taxon>Alphaproteobacteria</taxon>
        <taxon>Rickettsiales</taxon>
        <taxon>Rickettsiaceae</taxon>
        <taxon>Rickettsieae</taxon>
        <taxon>Rickettsia</taxon>
        <taxon>belli group</taxon>
    </lineage>
</organism>
<keyword evidence="2" id="KW-1185">Reference proteome</keyword>
<protein>
    <submittedName>
        <fullName evidence="1">Uncharacterized protein</fullName>
    </submittedName>
</protein>
<dbReference type="RefSeq" id="WP_012151883.1">
    <property type="nucleotide sequence ID" value="NZ_LAOI01000001.1"/>
</dbReference>
<reference evidence="1 2" key="1">
    <citation type="submission" date="2015-02" db="EMBL/GenBank/DDBJ databases">
        <title>Genome Sequencing of Rickettsiales.</title>
        <authorList>
            <person name="Daugherty S.C."/>
            <person name="Su Q."/>
            <person name="Abolude K."/>
            <person name="Beier-Sexton M."/>
            <person name="Carlyon J.A."/>
            <person name="Carter R."/>
            <person name="Day N.P."/>
            <person name="Dumler S.J."/>
            <person name="Dyachenko V."/>
            <person name="Godinez A."/>
            <person name="Kurtti T.J."/>
            <person name="Lichay M."/>
            <person name="Mullins K.E."/>
            <person name="Ott S."/>
            <person name="Pappas-Brown V."/>
            <person name="Paris D.H."/>
            <person name="Patel P."/>
            <person name="Richards A.L."/>
            <person name="Sadzewicz L."/>
            <person name="Sears K."/>
            <person name="Seidman D."/>
            <person name="Sengamalay N."/>
            <person name="Stenos J."/>
            <person name="Tallon L.J."/>
            <person name="Vincent G."/>
            <person name="Fraser C.M."/>
            <person name="Munderloh U."/>
            <person name="Dunning-Hotopp J.C."/>
        </authorList>
    </citation>
    <scope>NUCLEOTIDE SEQUENCE [LARGE SCALE GENOMIC DNA]</scope>
    <source>
        <strain evidence="1 2">RML An4</strain>
    </source>
</reference>
<proteinExistence type="predicted"/>
<evidence type="ECO:0000313" key="2">
    <source>
        <dbReference type="Proteomes" id="UP000033661"/>
    </source>
</evidence>
<accession>A0A0F3QAX3</accession>
<name>A0A0F3QAX3_RICBE</name>
<comment type="caution">
    <text evidence="1">The sequence shown here is derived from an EMBL/GenBank/DDBJ whole genome shotgun (WGS) entry which is preliminary data.</text>
</comment>
<evidence type="ECO:0000313" key="1">
    <source>
        <dbReference type="EMBL" id="KJV89730.1"/>
    </source>
</evidence>
<dbReference type="EMBL" id="LAOI01000001">
    <property type="protein sequence ID" value="KJV89730.1"/>
    <property type="molecule type" value="Genomic_DNA"/>
</dbReference>
<gene>
    <name evidence="1" type="ORF">RBEAN4_0712</name>
</gene>
<sequence length="79" mass="9490">MRLSKEFLDFLIKLPKDHREFKDYFAKEEKNIEFFKNISDKNQLIEELKYSGHYSQIKESIQEIEAYLLGQYNYGCSGV</sequence>
<dbReference type="Proteomes" id="UP000033661">
    <property type="component" value="Unassembled WGS sequence"/>
</dbReference>